<protein>
    <submittedName>
        <fullName evidence="1">Uncharacterized protein</fullName>
    </submittedName>
</protein>
<comment type="caution">
    <text evidence="1">The sequence shown here is derived from an EMBL/GenBank/DDBJ whole genome shotgun (WGS) entry which is preliminary data.</text>
</comment>
<accession>A0A2P4ZIS0</accession>
<dbReference type="EMBL" id="JPDN02000024">
    <property type="protein sequence ID" value="PON24188.1"/>
    <property type="molecule type" value="Genomic_DNA"/>
</dbReference>
<dbReference type="Proteomes" id="UP000054821">
    <property type="component" value="Unassembled WGS sequence"/>
</dbReference>
<sequence length="120" mass="13110">MDCFTVRRALELAVAKRFSVRVWQSICDSIAARCVIGHQPGAGTEYAALDLRRAGVVERSRIYAAVFGQRDWLHVACVLCLIPYPAISESTTAAAWASAAIHKSQKQASAISKKEAYDVI</sequence>
<name>A0A2P4ZIS0_9HYPO</name>
<dbReference type="RefSeq" id="XP_018662483.1">
    <property type="nucleotide sequence ID" value="XM_018804368.1"/>
</dbReference>
<gene>
    <name evidence="1" type="ORF">TGAM01_v206876</name>
</gene>
<reference evidence="1 2" key="1">
    <citation type="journal article" date="2016" name="Genome Announc.">
        <title>Draft Whole-Genome Sequence of Trichoderma gamsii T6085, a Promising Biocontrol Agent of Fusarium Head Blight on Wheat.</title>
        <authorList>
            <person name="Baroncelli R."/>
            <person name="Zapparata A."/>
            <person name="Piaggeschi G."/>
            <person name="Sarrocco S."/>
            <person name="Vannacci G."/>
        </authorList>
    </citation>
    <scope>NUCLEOTIDE SEQUENCE [LARGE SCALE GENOMIC DNA]</scope>
    <source>
        <strain evidence="1 2">T6085</strain>
    </source>
</reference>
<proteinExistence type="predicted"/>
<dbReference type="GeneID" id="29984451"/>
<evidence type="ECO:0000313" key="2">
    <source>
        <dbReference type="Proteomes" id="UP000054821"/>
    </source>
</evidence>
<evidence type="ECO:0000313" key="1">
    <source>
        <dbReference type="EMBL" id="PON24188.1"/>
    </source>
</evidence>
<organism evidence="1 2">
    <name type="scientific">Trichoderma gamsii</name>
    <dbReference type="NCBI Taxonomy" id="398673"/>
    <lineage>
        <taxon>Eukaryota</taxon>
        <taxon>Fungi</taxon>
        <taxon>Dikarya</taxon>
        <taxon>Ascomycota</taxon>
        <taxon>Pezizomycotina</taxon>
        <taxon>Sordariomycetes</taxon>
        <taxon>Hypocreomycetidae</taxon>
        <taxon>Hypocreales</taxon>
        <taxon>Hypocreaceae</taxon>
        <taxon>Trichoderma</taxon>
    </lineage>
</organism>
<keyword evidence="2" id="KW-1185">Reference proteome</keyword>
<dbReference type="AlphaFoldDB" id="A0A2P4ZIS0"/>